<dbReference type="AlphaFoldDB" id="A0A5C5YHZ2"/>
<sequence length="244" mass="26412">MAPSHQADNAAERRFPIRISHLLLLSVCCAAVAAVQNLATEWSAIPADQRWLVQLNHLFRTLGFGAALAGAAAAVSYWRSRASGYRASPGAWLLLWIASLALVLGATDIAAAVLAGDTHPFFVYQYQLGALHTAAAVACVVFGVLLPARLDWKLLLFLPAIPLLVAAGVNFWAARHAWANYAVLDLLMIATYLVEVLLLGYACVRDQREGVRRDWLHWLGVVLFCGIAAHDLAIALLQLLGVLN</sequence>
<feature type="transmembrane region" description="Helical" evidence="1">
    <location>
        <begin position="21"/>
        <end position="39"/>
    </location>
</feature>
<keyword evidence="3" id="KW-1185">Reference proteome</keyword>
<comment type="caution">
    <text evidence="2">The sequence shown here is derived from an EMBL/GenBank/DDBJ whole genome shotgun (WGS) entry which is preliminary data.</text>
</comment>
<protein>
    <submittedName>
        <fullName evidence="2">Uncharacterized protein</fullName>
    </submittedName>
</protein>
<evidence type="ECO:0000256" key="1">
    <source>
        <dbReference type="SAM" id="Phobius"/>
    </source>
</evidence>
<feature type="transmembrane region" description="Helical" evidence="1">
    <location>
        <begin position="59"/>
        <end position="78"/>
    </location>
</feature>
<gene>
    <name evidence="2" type="ORF">Pla123a_36560</name>
</gene>
<keyword evidence="1" id="KW-0472">Membrane</keyword>
<organism evidence="2 3">
    <name type="scientific">Posidoniimonas polymericola</name>
    <dbReference type="NCBI Taxonomy" id="2528002"/>
    <lineage>
        <taxon>Bacteria</taxon>
        <taxon>Pseudomonadati</taxon>
        <taxon>Planctomycetota</taxon>
        <taxon>Planctomycetia</taxon>
        <taxon>Pirellulales</taxon>
        <taxon>Lacipirellulaceae</taxon>
        <taxon>Posidoniimonas</taxon>
    </lineage>
</organism>
<dbReference type="Proteomes" id="UP000318478">
    <property type="component" value="Unassembled WGS sequence"/>
</dbReference>
<feature type="transmembrane region" description="Helical" evidence="1">
    <location>
        <begin position="186"/>
        <end position="204"/>
    </location>
</feature>
<evidence type="ECO:0000313" key="3">
    <source>
        <dbReference type="Proteomes" id="UP000318478"/>
    </source>
</evidence>
<keyword evidence="1" id="KW-1133">Transmembrane helix</keyword>
<name>A0A5C5YHZ2_9BACT</name>
<proteinExistence type="predicted"/>
<keyword evidence="1" id="KW-0812">Transmembrane</keyword>
<reference evidence="2 3" key="1">
    <citation type="submission" date="2019-02" db="EMBL/GenBank/DDBJ databases">
        <title>Deep-cultivation of Planctomycetes and their phenomic and genomic characterization uncovers novel biology.</title>
        <authorList>
            <person name="Wiegand S."/>
            <person name="Jogler M."/>
            <person name="Boedeker C."/>
            <person name="Pinto D."/>
            <person name="Vollmers J."/>
            <person name="Rivas-Marin E."/>
            <person name="Kohn T."/>
            <person name="Peeters S.H."/>
            <person name="Heuer A."/>
            <person name="Rast P."/>
            <person name="Oberbeckmann S."/>
            <person name="Bunk B."/>
            <person name="Jeske O."/>
            <person name="Meyerdierks A."/>
            <person name="Storesund J.E."/>
            <person name="Kallscheuer N."/>
            <person name="Luecker S."/>
            <person name="Lage O.M."/>
            <person name="Pohl T."/>
            <person name="Merkel B.J."/>
            <person name="Hornburger P."/>
            <person name="Mueller R.-W."/>
            <person name="Bruemmer F."/>
            <person name="Labrenz M."/>
            <person name="Spormann A.M."/>
            <person name="Op Den Camp H."/>
            <person name="Overmann J."/>
            <person name="Amann R."/>
            <person name="Jetten M.S.M."/>
            <person name="Mascher T."/>
            <person name="Medema M.H."/>
            <person name="Devos D.P."/>
            <person name="Kaster A.-K."/>
            <person name="Ovreas L."/>
            <person name="Rohde M."/>
            <person name="Galperin M.Y."/>
            <person name="Jogler C."/>
        </authorList>
    </citation>
    <scope>NUCLEOTIDE SEQUENCE [LARGE SCALE GENOMIC DNA]</scope>
    <source>
        <strain evidence="2 3">Pla123a</strain>
    </source>
</reference>
<feature type="transmembrane region" description="Helical" evidence="1">
    <location>
        <begin position="90"/>
        <end position="114"/>
    </location>
</feature>
<accession>A0A5C5YHZ2</accession>
<feature type="transmembrane region" description="Helical" evidence="1">
    <location>
        <begin position="154"/>
        <end position="174"/>
    </location>
</feature>
<dbReference type="RefSeq" id="WP_146589551.1">
    <property type="nucleotide sequence ID" value="NZ_SJPO01000009.1"/>
</dbReference>
<dbReference type="EMBL" id="SJPO01000009">
    <property type="protein sequence ID" value="TWT73762.1"/>
    <property type="molecule type" value="Genomic_DNA"/>
</dbReference>
<feature type="transmembrane region" description="Helical" evidence="1">
    <location>
        <begin position="216"/>
        <end position="240"/>
    </location>
</feature>
<feature type="transmembrane region" description="Helical" evidence="1">
    <location>
        <begin position="126"/>
        <end position="147"/>
    </location>
</feature>
<evidence type="ECO:0000313" key="2">
    <source>
        <dbReference type="EMBL" id="TWT73762.1"/>
    </source>
</evidence>